<dbReference type="GO" id="GO:0050661">
    <property type="term" value="F:NADP binding"/>
    <property type="evidence" value="ECO:0007669"/>
    <property type="project" value="InterPro"/>
</dbReference>
<evidence type="ECO:0000256" key="22">
    <source>
        <dbReference type="ARBA" id="ARBA00047574"/>
    </source>
</evidence>
<comment type="catalytic activity">
    <reaction evidence="29">
        <text>(2E)-geranial + NADPH + O2 + H(+) = (1E)-2,6-dimethylhepta-1,5-dien-1-yl formate + NADP(+) + H2O</text>
        <dbReference type="Rhea" id="RHEA:54860"/>
        <dbReference type="ChEBI" id="CHEBI:15377"/>
        <dbReference type="ChEBI" id="CHEBI:15378"/>
        <dbReference type="ChEBI" id="CHEBI:15379"/>
        <dbReference type="ChEBI" id="CHEBI:16980"/>
        <dbReference type="ChEBI" id="CHEBI:57783"/>
        <dbReference type="ChEBI" id="CHEBI:58349"/>
        <dbReference type="ChEBI" id="CHEBI:138375"/>
    </reaction>
    <physiologicalReaction direction="left-to-right" evidence="29">
        <dbReference type="Rhea" id="RHEA:54861"/>
    </physiologicalReaction>
</comment>
<evidence type="ECO:0000256" key="10">
    <source>
        <dbReference type="ARBA" id="ARBA00022827"/>
    </source>
</evidence>
<keyword evidence="17 33" id="KW-0472">Membrane</keyword>
<keyword evidence="16" id="KW-0443">Lipid metabolism</keyword>
<sequence length="530" mass="60064">MGKKRVAVIGSGASGLPSIRHGLLNGCDVTCFEASNDIGGLWRYKSHETNESSVMKTTVINTSKEMTAYSDFPPQPHLANFMHNLEMLNYLKAYAEHHGLIKHIRFNHKVLNVERSSSYAADGTWKITYQTPEGQTKEEIFDGVLVCSGHHAIPHWPVPFKGQDTFKGRIIHSHSYKDHQGYEDKIVVVVGVGNSGIDVAVELSRIARQVYLVTRRGTWLIPKLETRGLPFDVIMNTRFFSLYKLLPQSLLNTFVEYRVNQRVDHDLYGLKPKHRVFSAHPSLNDELPNRIANGTVRIKPNIKNFDGYKINFEDGTTVEHVDEIVMSTGFSFEFNLIEHGKLVPVNENEVDLYQYMFPTATSDHNSLCIIGLIQPFGSIMPVSEQQARVFYANLVSDNNIIPRKSDMEESVHNKKSAMAAQFVKSRRHTIQVDYIPYMDELAELIGCQVPVLRTWLTDPFLAYRLFFGPNAGYCYRLNGKHTWDGARNAIMTIDQRVRQATTSKPASSTNYGFILLVSSLILLAILFFTL</sequence>
<evidence type="ECO:0000256" key="20">
    <source>
        <dbReference type="ARBA" id="ARBA00047338"/>
    </source>
</evidence>
<evidence type="ECO:0000256" key="23">
    <source>
        <dbReference type="ARBA" id="ARBA00047855"/>
    </source>
</evidence>
<evidence type="ECO:0000256" key="30">
    <source>
        <dbReference type="ARBA" id="ARBA00048990"/>
    </source>
</evidence>
<evidence type="ECO:0000256" key="27">
    <source>
        <dbReference type="ARBA" id="ARBA00048088"/>
    </source>
</evidence>
<reference evidence="36" key="1">
    <citation type="submission" date="2022-11" db="EMBL/GenBank/DDBJ databases">
        <authorList>
            <person name="Kikuchi T."/>
        </authorList>
    </citation>
    <scope>NUCLEOTIDE SEQUENCE</scope>
    <source>
        <strain evidence="36">PS1010</strain>
    </source>
</reference>
<keyword evidence="15 33" id="KW-0503">Monooxygenase</keyword>
<comment type="catalytic activity">
    <reaction evidence="27">
        <text>trimethylamine + NADPH + O2 = trimethylamine N-oxide + NADP(+) + H2O</text>
        <dbReference type="Rhea" id="RHEA:31979"/>
        <dbReference type="ChEBI" id="CHEBI:15377"/>
        <dbReference type="ChEBI" id="CHEBI:15379"/>
        <dbReference type="ChEBI" id="CHEBI:15724"/>
        <dbReference type="ChEBI" id="CHEBI:57783"/>
        <dbReference type="ChEBI" id="CHEBI:58349"/>
        <dbReference type="ChEBI" id="CHEBI:58389"/>
        <dbReference type="EC" id="1.14.13.148"/>
    </reaction>
    <physiologicalReaction direction="left-to-right" evidence="27">
        <dbReference type="Rhea" id="RHEA:31980"/>
    </physiologicalReaction>
</comment>
<dbReference type="SUPFAM" id="SSF51905">
    <property type="entry name" value="FAD/NAD(P)-binding domain"/>
    <property type="match status" value="2"/>
</dbReference>
<keyword evidence="10 33" id="KW-0274">FAD</keyword>
<comment type="catalytic activity">
    <reaction evidence="23">
        <text>sulcatone + NADPH + O2 + H(+) = 4-methylpent-3-en-1-yl acetate + NADP(+) + H2O</text>
        <dbReference type="Rhea" id="RHEA:54864"/>
        <dbReference type="ChEBI" id="CHEBI:15377"/>
        <dbReference type="ChEBI" id="CHEBI:15378"/>
        <dbReference type="ChEBI" id="CHEBI:15379"/>
        <dbReference type="ChEBI" id="CHEBI:16310"/>
        <dbReference type="ChEBI" id="CHEBI:57783"/>
        <dbReference type="ChEBI" id="CHEBI:58349"/>
        <dbReference type="ChEBI" id="CHEBI:138373"/>
    </reaction>
    <physiologicalReaction direction="left-to-right" evidence="23">
        <dbReference type="Rhea" id="RHEA:54865"/>
    </physiologicalReaction>
</comment>
<evidence type="ECO:0000256" key="15">
    <source>
        <dbReference type="ARBA" id="ARBA00023033"/>
    </source>
</evidence>
<evidence type="ECO:0000256" key="34">
    <source>
        <dbReference type="RuleBase" id="RU361177"/>
    </source>
</evidence>
<evidence type="ECO:0000256" key="8">
    <source>
        <dbReference type="ARBA" id="ARBA00022692"/>
    </source>
</evidence>
<evidence type="ECO:0000256" key="32">
    <source>
        <dbReference type="ARBA" id="ARBA00049475"/>
    </source>
</evidence>
<keyword evidence="13 35" id="KW-1133">Transmembrane helix</keyword>
<evidence type="ECO:0000256" key="3">
    <source>
        <dbReference type="ARBA" id="ARBA00004524"/>
    </source>
</evidence>
<evidence type="ECO:0000256" key="4">
    <source>
        <dbReference type="ARBA" id="ARBA00009183"/>
    </source>
</evidence>
<evidence type="ECO:0000256" key="29">
    <source>
        <dbReference type="ARBA" id="ARBA00048989"/>
    </source>
</evidence>
<evidence type="ECO:0000256" key="1">
    <source>
        <dbReference type="ARBA" id="ARBA00001974"/>
    </source>
</evidence>
<evidence type="ECO:0000256" key="5">
    <source>
        <dbReference type="ARBA" id="ARBA00022481"/>
    </source>
</evidence>
<comment type="cofactor">
    <cofactor evidence="1 33 34">
        <name>FAD</name>
        <dbReference type="ChEBI" id="CHEBI:57692"/>
    </cofactor>
</comment>
<keyword evidence="12 33" id="KW-0521">NADP</keyword>
<dbReference type="FunFam" id="3.50.50.60:FF:000159">
    <property type="entry name" value="Dimethylaniline monooxygenase [N-oxide-forming]"/>
    <property type="match status" value="1"/>
</dbReference>
<dbReference type="GO" id="GO:0004499">
    <property type="term" value="F:N,N-dimethylaniline monooxygenase activity"/>
    <property type="evidence" value="ECO:0007669"/>
    <property type="project" value="UniProtKB-UniRule"/>
</dbReference>
<keyword evidence="37" id="KW-1185">Reference proteome</keyword>
<dbReference type="InterPro" id="IPR050346">
    <property type="entry name" value="FMO-like"/>
</dbReference>
<evidence type="ECO:0000256" key="26">
    <source>
        <dbReference type="ARBA" id="ARBA00048041"/>
    </source>
</evidence>
<evidence type="ECO:0000256" key="13">
    <source>
        <dbReference type="ARBA" id="ARBA00022989"/>
    </source>
</evidence>
<evidence type="ECO:0000256" key="17">
    <source>
        <dbReference type="ARBA" id="ARBA00023136"/>
    </source>
</evidence>
<comment type="catalytic activity">
    <reaction evidence="20">
        <text>hypotaurine + NADH + O2 + H(+) = taurine + NAD(+) + H2O</text>
        <dbReference type="Rhea" id="RHEA:74111"/>
        <dbReference type="ChEBI" id="CHEBI:15377"/>
        <dbReference type="ChEBI" id="CHEBI:15378"/>
        <dbReference type="ChEBI" id="CHEBI:15379"/>
        <dbReference type="ChEBI" id="CHEBI:57540"/>
        <dbReference type="ChEBI" id="CHEBI:57853"/>
        <dbReference type="ChEBI" id="CHEBI:57945"/>
        <dbReference type="ChEBI" id="CHEBI:507393"/>
        <dbReference type="EC" id="1.14.13.8"/>
    </reaction>
    <physiologicalReaction direction="left-to-right" evidence="20">
        <dbReference type="Rhea" id="RHEA:74112"/>
    </physiologicalReaction>
</comment>
<keyword evidence="6" id="KW-0597">Phosphoprotein</keyword>
<evidence type="ECO:0000256" key="21">
    <source>
        <dbReference type="ARBA" id="ARBA00047426"/>
    </source>
</evidence>
<evidence type="ECO:0000256" key="12">
    <source>
        <dbReference type="ARBA" id="ARBA00022857"/>
    </source>
</evidence>
<evidence type="ECO:0000256" key="11">
    <source>
        <dbReference type="ARBA" id="ARBA00022848"/>
    </source>
</evidence>
<comment type="catalytic activity">
    <reaction evidence="24">
        <text>NADPH + O2 + H(+) = H2O2 + NADP(+)</text>
        <dbReference type="Rhea" id="RHEA:11260"/>
        <dbReference type="ChEBI" id="CHEBI:15378"/>
        <dbReference type="ChEBI" id="CHEBI:15379"/>
        <dbReference type="ChEBI" id="CHEBI:16240"/>
        <dbReference type="ChEBI" id="CHEBI:57783"/>
        <dbReference type="ChEBI" id="CHEBI:58349"/>
        <dbReference type="EC" id="1.6.3.1"/>
    </reaction>
    <physiologicalReaction direction="left-to-right" evidence="24">
        <dbReference type="Rhea" id="RHEA:11261"/>
    </physiologicalReaction>
</comment>
<dbReference type="PANTHER" id="PTHR23023">
    <property type="entry name" value="DIMETHYLANILINE MONOOXYGENASE"/>
    <property type="match status" value="1"/>
</dbReference>
<evidence type="ECO:0000256" key="7">
    <source>
        <dbReference type="ARBA" id="ARBA00022630"/>
    </source>
</evidence>
<dbReference type="PRINTS" id="PR01125">
    <property type="entry name" value="FMOXYGENASE5"/>
</dbReference>
<evidence type="ECO:0000313" key="37">
    <source>
        <dbReference type="Proteomes" id="UP001152747"/>
    </source>
</evidence>
<comment type="caution">
    <text evidence="36">The sequence shown here is derived from an EMBL/GenBank/DDBJ whole genome shotgun (WGS) entry which is preliminary data.</text>
</comment>
<dbReference type="GO" id="GO:0016174">
    <property type="term" value="F:NAD(P)H oxidase H2O2-forming activity"/>
    <property type="evidence" value="ECO:0007669"/>
    <property type="project" value="UniProtKB-EC"/>
</dbReference>
<protein>
    <recommendedName>
        <fullName evidence="34">Flavin-containing monooxygenase</fullName>
        <ecNumber evidence="34">1.-.-.-</ecNumber>
    </recommendedName>
</protein>
<keyword evidence="8 35" id="KW-0812">Transmembrane</keyword>
<comment type="catalytic activity">
    <reaction evidence="32">
        <text>octan-3-one + NADPH + O2 + H(+) = pentyl propanoate + NADP(+) + H2O</text>
        <dbReference type="Rhea" id="RHEA:54840"/>
        <dbReference type="ChEBI" id="CHEBI:15377"/>
        <dbReference type="ChEBI" id="CHEBI:15378"/>
        <dbReference type="ChEBI" id="CHEBI:15379"/>
        <dbReference type="ChEBI" id="CHEBI:57783"/>
        <dbReference type="ChEBI" id="CHEBI:58349"/>
        <dbReference type="ChEBI" id="CHEBI:80946"/>
        <dbReference type="ChEBI" id="CHEBI:87373"/>
    </reaction>
    <physiologicalReaction direction="left-to-right" evidence="32">
        <dbReference type="Rhea" id="RHEA:54841"/>
    </physiologicalReaction>
</comment>
<dbReference type="PIRSF" id="PIRSF000332">
    <property type="entry name" value="FMO"/>
    <property type="match status" value="1"/>
</dbReference>
<gene>
    <name evidence="36" type="ORF">CAMP_LOCUS11292</name>
</gene>
<evidence type="ECO:0000256" key="25">
    <source>
        <dbReference type="ARBA" id="ARBA00047977"/>
    </source>
</evidence>
<comment type="function">
    <text evidence="18">Acts as a Baeyer-Villiger monooxygenase on a broad range of substrates. Catalyzes the insertion of an oxygen atom into a carbon-carbon bond adjacent to a carbonyl, which converts ketones to esters. Active on diverse carbonyl compounds, whereas soft nucleophiles are mostly non- or poorly reactive. In contrast with other forms of FMO it is non- or poorly active on 'classical' substrates such as drugs, pesticides, and dietary components containing soft nucleophilic heteroatoms. Able to oxidize drug molecules bearing a carbonyl group on an aliphatic chain, such as nabumetone and pentoxifylline. Also, in the absence of substrates, shows slow but yet significant NADPH oxidase activity. Acts as a positive modulator of cholesterol biosynthesis as well as glucose homeostasis, promoting metabolic aging via pleiotropic effects.</text>
</comment>
<evidence type="ECO:0000256" key="35">
    <source>
        <dbReference type="SAM" id="Phobius"/>
    </source>
</evidence>
<evidence type="ECO:0000256" key="28">
    <source>
        <dbReference type="ARBA" id="ARBA00048459"/>
    </source>
</evidence>
<evidence type="ECO:0000256" key="2">
    <source>
        <dbReference type="ARBA" id="ARBA00004389"/>
    </source>
</evidence>
<dbReference type="EMBL" id="CANHGI010000004">
    <property type="protein sequence ID" value="CAI5448655.1"/>
    <property type="molecule type" value="Genomic_DNA"/>
</dbReference>
<feature type="transmembrane region" description="Helical" evidence="35">
    <location>
        <begin position="511"/>
        <end position="529"/>
    </location>
</feature>
<comment type="catalytic activity">
    <reaction evidence="28">
        <text>octan-3-one + NADPH + O2 + H(+) = ethyl hexanoate + NADP(+) + H2O</text>
        <dbReference type="Rhea" id="RHEA:54856"/>
        <dbReference type="ChEBI" id="CHEBI:15377"/>
        <dbReference type="ChEBI" id="CHEBI:15378"/>
        <dbReference type="ChEBI" id="CHEBI:15379"/>
        <dbReference type="ChEBI" id="CHEBI:57783"/>
        <dbReference type="ChEBI" id="CHEBI:58349"/>
        <dbReference type="ChEBI" id="CHEBI:80946"/>
        <dbReference type="ChEBI" id="CHEBI:86055"/>
    </reaction>
    <physiologicalReaction direction="left-to-right" evidence="28">
        <dbReference type="Rhea" id="RHEA:54857"/>
    </physiologicalReaction>
</comment>
<dbReference type="Pfam" id="PF00743">
    <property type="entry name" value="FMO-like"/>
    <property type="match status" value="1"/>
</dbReference>
<dbReference type="GO" id="GO:0050660">
    <property type="term" value="F:flavin adenine dinucleotide binding"/>
    <property type="evidence" value="ECO:0007669"/>
    <property type="project" value="InterPro"/>
</dbReference>
<comment type="catalytic activity">
    <reaction evidence="30">
        <text>heptan-4-one + NADPH + O2 + H(+) = propyl butanoate + NADP(+) + H2O</text>
        <dbReference type="Rhea" id="RHEA:54852"/>
        <dbReference type="ChEBI" id="CHEBI:15377"/>
        <dbReference type="ChEBI" id="CHEBI:15378"/>
        <dbReference type="ChEBI" id="CHEBI:15379"/>
        <dbReference type="ChEBI" id="CHEBI:57783"/>
        <dbReference type="ChEBI" id="CHEBI:58349"/>
        <dbReference type="ChEBI" id="CHEBI:89484"/>
        <dbReference type="ChEBI" id="CHEBI:89719"/>
    </reaction>
    <physiologicalReaction direction="left-to-right" evidence="30">
        <dbReference type="Rhea" id="RHEA:54853"/>
    </physiologicalReaction>
</comment>
<comment type="catalytic activity">
    <reaction evidence="26">
        <text>hypotaurine + NADPH + O2 + H(+) = taurine + NADP(+) + H2O</text>
        <dbReference type="Rhea" id="RHEA:69819"/>
        <dbReference type="ChEBI" id="CHEBI:15377"/>
        <dbReference type="ChEBI" id="CHEBI:15378"/>
        <dbReference type="ChEBI" id="CHEBI:15379"/>
        <dbReference type="ChEBI" id="CHEBI:57783"/>
        <dbReference type="ChEBI" id="CHEBI:57853"/>
        <dbReference type="ChEBI" id="CHEBI:58349"/>
        <dbReference type="ChEBI" id="CHEBI:507393"/>
        <dbReference type="EC" id="1.14.13.8"/>
    </reaction>
    <physiologicalReaction direction="left-to-right" evidence="26">
        <dbReference type="Rhea" id="RHEA:69820"/>
    </physiologicalReaction>
</comment>
<evidence type="ECO:0000256" key="14">
    <source>
        <dbReference type="ARBA" id="ARBA00023002"/>
    </source>
</evidence>
<keyword evidence="11" id="KW-0492">Microsome</keyword>
<evidence type="ECO:0000256" key="33">
    <source>
        <dbReference type="PIRNR" id="PIRNR000332"/>
    </source>
</evidence>
<dbReference type="GO" id="GO:0006629">
    <property type="term" value="P:lipid metabolic process"/>
    <property type="evidence" value="ECO:0007669"/>
    <property type="project" value="UniProtKB-KW"/>
</dbReference>
<evidence type="ECO:0000256" key="18">
    <source>
        <dbReference type="ARBA" id="ARBA00045722"/>
    </source>
</evidence>
<evidence type="ECO:0000256" key="9">
    <source>
        <dbReference type="ARBA" id="ARBA00022824"/>
    </source>
</evidence>
<dbReference type="PRINTS" id="PR00370">
    <property type="entry name" value="FMOXYGENASE"/>
</dbReference>
<dbReference type="InterPro" id="IPR000960">
    <property type="entry name" value="Flavin_mOase"/>
</dbReference>
<dbReference type="OrthoDB" id="66881at2759"/>
<name>A0A9P1IMY9_9PELO</name>
<evidence type="ECO:0000256" key="16">
    <source>
        <dbReference type="ARBA" id="ARBA00023098"/>
    </source>
</evidence>
<comment type="catalytic activity">
    <reaction evidence="31">
        <text>N,N-dimethylaniline + NADPH + O2 + H(+) = N,N-dimethylaniline N-oxide + NADP(+) + H2O</text>
        <dbReference type="Rhea" id="RHEA:24468"/>
        <dbReference type="ChEBI" id="CHEBI:15377"/>
        <dbReference type="ChEBI" id="CHEBI:15378"/>
        <dbReference type="ChEBI" id="CHEBI:15379"/>
        <dbReference type="ChEBI" id="CHEBI:16269"/>
        <dbReference type="ChEBI" id="CHEBI:17735"/>
        <dbReference type="ChEBI" id="CHEBI:57783"/>
        <dbReference type="ChEBI" id="CHEBI:58349"/>
        <dbReference type="EC" id="1.14.13.8"/>
    </reaction>
    <physiologicalReaction direction="left-to-right" evidence="31">
        <dbReference type="Rhea" id="RHEA:24469"/>
    </physiologicalReaction>
</comment>
<proteinExistence type="inferred from homology"/>
<dbReference type="GO" id="GO:0005789">
    <property type="term" value="C:endoplasmic reticulum membrane"/>
    <property type="evidence" value="ECO:0007669"/>
    <property type="project" value="UniProtKB-SubCell"/>
</dbReference>
<keyword evidence="5" id="KW-0488">Methylation</keyword>
<comment type="subcellular location">
    <subcellularLocation>
        <location evidence="2">Endoplasmic reticulum membrane</location>
        <topology evidence="2">Single-pass membrane protein</topology>
    </subcellularLocation>
    <subcellularLocation>
        <location evidence="3">Microsome membrane</location>
    </subcellularLocation>
</comment>
<dbReference type="InterPro" id="IPR020946">
    <property type="entry name" value="Flavin_mOase-like"/>
</dbReference>
<dbReference type="Proteomes" id="UP001152747">
    <property type="component" value="Unassembled WGS sequence"/>
</dbReference>
<comment type="catalytic activity">
    <reaction evidence="21">
        <text>hexan-3-one + NADPH + O2 + H(+) = propyl propanoate + NADP(+) + H2O</text>
        <dbReference type="Rhea" id="RHEA:54848"/>
        <dbReference type="ChEBI" id="CHEBI:15377"/>
        <dbReference type="ChEBI" id="CHEBI:15378"/>
        <dbReference type="ChEBI" id="CHEBI:15379"/>
        <dbReference type="ChEBI" id="CHEBI:57783"/>
        <dbReference type="ChEBI" id="CHEBI:58349"/>
        <dbReference type="ChEBI" id="CHEBI:89828"/>
        <dbReference type="ChEBI" id="CHEBI:89891"/>
    </reaction>
    <physiologicalReaction direction="left-to-right" evidence="21">
        <dbReference type="Rhea" id="RHEA:54849"/>
    </physiologicalReaction>
</comment>
<keyword evidence="7 33" id="KW-0285">Flavoprotein</keyword>
<evidence type="ECO:0000256" key="31">
    <source>
        <dbReference type="ARBA" id="ARBA00049443"/>
    </source>
</evidence>
<evidence type="ECO:0000256" key="24">
    <source>
        <dbReference type="ARBA" id="ARBA00047864"/>
    </source>
</evidence>
<organism evidence="36 37">
    <name type="scientific">Caenorhabditis angaria</name>
    <dbReference type="NCBI Taxonomy" id="860376"/>
    <lineage>
        <taxon>Eukaryota</taxon>
        <taxon>Metazoa</taxon>
        <taxon>Ecdysozoa</taxon>
        <taxon>Nematoda</taxon>
        <taxon>Chromadorea</taxon>
        <taxon>Rhabditida</taxon>
        <taxon>Rhabditina</taxon>
        <taxon>Rhabditomorpha</taxon>
        <taxon>Rhabditoidea</taxon>
        <taxon>Rhabditidae</taxon>
        <taxon>Peloderinae</taxon>
        <taxon>Caenorhabditis</taxon>
    </lineage>
</organism>
<comment type="function">
    <text evidence="19">Broad spectrum monooxygenase that catalyzes the oxygenation of a wide variety of nitrogen- and sulfur-containing compounds including xenobiotics. Catalyzes the S-oxygenation of hypotaurine to produce taurine, an organic osmolyte involved in cell volume regulation as well as a variety of cytoprotective and developmental processes. In vitro, catalyzes the N-oxygenation of trimethylamine (TMA) to produce trimethylamine N-oxide (TMAO) and could therefore participate to the detoxification of this compound that is generated by the action of gut microbiota from dietary precursors such as choline, choline containing compounds, betaine or L-carnitine.</text>
</comment>
<evidence type="ECO:0000256" key="19">
    <source>
        <dbReference type="ARBA" id="ARBA00045957"/>
    </source>
</evidence>
<keyword evidence="9 33" id="KW-0256">Endoplasmic reticulum</keyword>
<dbReference type="AlphaFoldDB" id="A0A9P1IMY9"/>
<dbReference type="InterPro" id="IPR002257">
    <property type="entry name" value="Flavin_mOase_5"/>
</dbReference>
<keyword evidence="14 33" id="KW-0560">Oxidoreductase</keyword>
<dbReference type="Gene3D" id="3.50.50.60">
    <property type="entry name" value="FAD/NAD(P)-binding domain"/>
    <property type="match status" value="1"/>
</dbReference>
<dbReference type="GO" id="GO:0034899">
    <property type="term" value="F:trimethylamine monooxygenase activity"/>
    <property type="evidence" value="ECO:0007669"/>
    <property type="project" value="UniProtKB-EC"/>
</dbReference>
<comment type="similarity">
    <text evidence="4 33 34">Belongs to the FMO family.</text>
</comment>
<evidence type="ECO:0000256" key="6">
    <source>
        <dbReference type="ARBA" id="ARBA00022553"/>
    </source>
</evidence>
<comment type="catalytic activity">
    <reaction evidence="22">
        <text>heptan-2-one + NADPH + O2 + H(+) = pentyl acetate + NADP(+) + H2O</text>
        <dbReference type="Rhea" id="RHEA:54836"/>
        <dbReference type="ChEBI" id="CHEBI:5672"/>
        <dbReference type="ChEBI" id="CHEBI:15377"/>
        <dbReference type="ChEBI" id="CHEBI:15378"/>
        <dbReference type="ChEBI" id="CHEBI:15379"/>
        <dbReference type="ChEBI" id="CHEBI:57783"/>
        <dbReference type="ChEBI" id="CHEBI:58349"/>
        <dbReference type="ChEBI" id="CHEBI:87362"/>
    </reaction>
    <physiologicalReaction direction="left-to-right" evidence="22">
        <dbReference type="Rhea" id="RHEA:54837"/>
    </physiologicalReaction>
</comment>
<dbReference type="EC" id="1.-.-.-" evidence="34"/>
<comment type="catalytic activity">
    <reaction evidence="25">
        <text>hexan-3-one + NADPH + O2 + H(+) = ethyl butanoate + NADP(+) + H2O</text>
        <dbReference type="Rhea" id="RHEA:54844"/>
        <dbReference type="ChEBI" id="CHEBI:15377"/>
        <dbReference type="ChEBI" id="CHEBI:15378"/>
        <dbReference type="ChEBI" id="CHEBI:15379"/>
        <dbReference type="ChEBI" id="CHEBI:57783"/>
        <dbReference type="ChEBI" id="CHEBI:58349"/>
        <dbReference type="ChEBI" id="CHEBI:88764"/>
        <dbReference type="ChEBI" id="CHEBI:89891"/>
    </reaction>
    <physiologicalReaction direction="left-to-right" evidence="25">
        <dbReference type="Rhea" id="RHEA:54845"/>
    </physiologicalReaction>
</comment>
<accession>A0A9P1IMY9</accession>
<evidence type="ECO:0000313" key="36">
    <source>
        <dbReference type="EMBL" id="CAI5448655.1"/>
    </source>
</evidence>
<dbReference type="InterPro" id="IPR036188">
    <property type="entry name" value="FAD/NAD-bd_sf"/>
</dbReference>